<evidence type="ECO:0000256" key="3">
    <source>
        <dbReference type="ARBA" id="ARBA00022448"/>
    </source>
</evidence>
<evidence type="ECO:0000256" key="1">
    <source>
        <dbReference type="ARBA" id="ARBA00004567"/>
    </source>
</evidence>
<evidence type="ECO:0000256" key="7">
    <source>
        <dbReference type="ARBA" id="ARBA00023010"/>
    </source>
</evidence>
<dbReference type="Gene3D" id="3.30.1610.10">
    <property type="entry name" value="Peptidase S59, nucleoporin"/>
    <property type="match status" value="1"/>
</dbReference>
<protein>
    <recommendedName>
        <fullName evidence="11">Peptidase S59 domain-containing protein</fullName>
    </recommendedName>
</protein>
<dbReference type="InterPro" id="IPR037665">
    <property type="entry name" value="Nucleoporin_S59-like"/>
</dbReference>
<dbReference type="Gene3D" id="1.10.10.2360">
    <property type="match status" value="1"/>
</dbReference>
<dbReference type="Gene3D" id="1.25.40.690">
    <property type="match status" value="1"/>
</dbReference>
<feature type="compositionally biased region" description="Low complexity" evidence="10">
    <location>
        <begin position="10"/>
        <end position="21"/>
    </location>
</feature>
<keyword evidence="7" id="KW-0811">Translocation</keyword>
<feature type="region of interest" description="Disordered" evidence="10">
    <location>
        <begin position="1056"/>
        <end position="1097"/>
    </location>
</feature>
<comment type="subcellular location">
    <subcellularLocation>
        <location evidence="1">Nucleus</location>
        <location evidence="1">Nuclear pore complex</location>
    </subcellularLocation>
</comment>
<gene>
    <name evidence="12" type="ORF">VaNZ11_009316</name>
</gene>
<dbReference type="Proteomes" id="UP001165090">
    <property type="component" value="Unassembled WGS sequence"/>
</dbReference>
<feature type="compositionally biased region" description="Low complexity" evidence="10">
    <location>
        <begin position="1056"/>
        <end position="1070"/>
    </location>
</feature>
<dbReference type="InterPro" id="IPR036903">
    <property type="entry name" value="Nup98_auto-Pept-S59_dom_sf"/>
</dbReference>
<dbReference type="SUPFAM" id="SSF82215">
    <property type="entry name" value="C-terminal autoproteolytic domain of nucleoporin nup98"/>
    <property type="match status" value="1"/>
</dbReference>
<evidence type="ECO:0000256" key="9">
    <source>
        <dbReference type="ARBA" id="ARBA00023242"/>
    </source>
</evidence>
<dbReference type="PANTHER" id="PTHR23198:SF6">
    <property type="entry name" value="NUCLEAR PORE COMPLEX PROTEIN NUP98-NUP96"/>
    <property type="match status" value="1"/>
</dbReference>
<evidence type="ECO:0000256" key="5">
    <source>
        <dbReference type="ARBA" id="ARBA00022816"/>
    </source>
</evidence>
<evidence type="ECO:0000256" key="2">
    <source>
        <dbReference type="ARBA" id="ARBA00008926"/>
    </source>
</evidence>
<keyword evidence="5" id="KW-0509">mRNA transport</keyword>
<keyword evidence="8" id="KW-0906">Nuclear pore complex</keyword>
<evidence type="ECO:0000313" key="12">
    <source>
        <dbReference type="EMBL" id="GLI65720.1"/>
    </source>
</evidence>
<evidence type="ECO:0000256" key="6">
    <source>
        <dbReference type="ARBA" id="ARBA00022927"/>
    </source>
</evidence>
<evidence type="ECO:0000256" key="8">
    <source>
        <dbReference type="ARBA" id="ARBA00023132"/>
    </source>
</evidence>
<dbReference type="Pfam" id="PF12110">
    <property type="entry name" value="Nup96"/>
    <property type="match status" value="1"/>
</dbReference>
<dbReference type="Pfam" id="PF04096">
    <property type="entry name" value="Nucleoporin2"/>
    <property type="match status" value="1"/>
</dbReference>
<evidence type="ECO:0000313" key="13">
    <source>
        <dbReference type="Proteomes" id="UP001165090"/>
    </source>
</evidence>
<name>A0ABQ5S821_9CHLO</name>
<evidence type="ECO:0000256" key="4">
    <source>
        <dbReference type="ARBA" id="ARBA00022813"/>
    </source>
</evidence>
<feature type="region of interest" description="Disordered" evidence="10">
    <location>
        <begin position="1"/>
        <end position="21"/>
    </location>
</feature>
<dbReference type="EMBL" id="BSDZ01000025">
    <property type="protein sequence ID" value="GLI65720.1"/>
    <property type="molecule type" value="Genomic_DNA"/>
</dbReference>
<proteinExistence type="inferred from homology"/>
<dbReference type="PANTHER" id="PTHR23198">
    <property type="entry name" value="NUCLEOPORIN"/>
    <property type="match status" value="1"/>
</dbReference>
<keyword evidence="3" id="KW-0813">Transport</keyword>
<feature type="region of interest" description="Disordered" evidence="10">
    <location>
        <begin position="740"/>
        <end position="781"/>
    </location>
</feature>
<keyword evidence="4" id="KW-0068">Autocatalytic cleavage</keyword>
<organism evidence="12 13">
    <name type="scientific">Volvox africanus</name>
    <dbReference type="NCBI Taxonomy" id="51714"/>
    <lineage>
        <taxon>Eukaryota</taxon>
        <taxon>Viridiplantae</taxon>
        <taxon>Chlorophyta</taxon>
        <taxon>core chlorophytes</taxon>
        <taxon>Chlorophyceae</taxon>
        <taxon>CS clade</taxon>
        <taxon>Chlamydomonadales</taxon>
        <taxon>Volvocaceae</taxon>
        <taxon>Volvox</taxon>
    </lineage>
</organism>
<comment type="similarity">
    <text evidence="2">Belongs to the nucleoporin GLFG family.</text>
</comment>
<feature type="domain" description="Peptidase S59" evidence="11">
    <location>
        <begin position="855"/>
        <end position="996"/>
    </location>
</feature>
<comment type="caution">
    <text evidence="12">The sequence shown here is derived from an EMBL/GenBank/DDBJ whole genome shotgun (WGS) entry which is preliminary data.</text>
</comment>
<keyword evidence="13" id="KW-1185">Reference proteome</keyword>
<reference evidence="12 13" key="1">
    <citation type="journal article" date="2023" name="IScience">
        <title>Expanded male sex-determining region conserved during the evolution of homothallism in the green alga Volvox.</title>
        <authorList>
            <person name="Yamamoto K."/>
            <person name="Matsuzaki R."/>
            <person name="Mahakham W."/>
            <person name="Heman W."/>
            <person name="Sekimoto H."/>
            <person name="Kawachi M."/>
            <person name="Minakuchi Y."/>
            <person name="Toyoda A."/>
            <person name="Nozaki H."/>
        </authorList>
    </citation>
    <scope>NUCLEOTIDE SEQUENCE [LARGE SCALE GENOMIC DNA]</scope>
    <source>
        <strain evidence="12 13">NIES-4468</strain>
    </source>
</reference>
<keyword evidence="6" id="KW-0653">Protein transport</keyword>
<dbReference type="PROSITE" id="PS51434">
    <property type="entry name" value="NUP_C"/>
    <property type="match status" value="1"/>
</dbReference>
<dbReference type="InterPro" id="IPR007230">
    <property type="entry name" value="Nup98_auto-Pept-S59_dom"/>
</dbReference>
<dbReference type="InterPro" id="IPR021967">
    <property type="entry name" value="Nup98_C"/>
</dbReference>
<sequence length="2145" mass="217557">MFGFSGNTGFGQAAQQPAPAFGAQAASPFGASFGQPAQPAASPFGATTGSASLFGTQSPAPAFGQAAPSAAPAFGAATSTTGFGTGAFGAAAKPAGFGGFGTTTTAAPNPFGAASQMPGAFGAPAQSAPAFGAGLGTAPSFGATLTPAPAFGASSTPAFGAPQSATAFGGFGAASAPAFGATAAAANPFGATTTGFGATTAPAFGSGAATTGFGAPPAGAAAPFGTATTNLFGNPSATPSPFGATTTQPATGFGTFGSAVPANVSTNGTRNLAYTKTKDTDTGAGQPPTYLLSISALANFQPPNQAKSHEELRWEDYQEGVKNMNAGPAPTTTGAFGAPSAAPAAFGGFGATAQQGATGFAATAPANPFGAPASTPAFGTTAQAFGTGAASQPSLFGTTTAPAAASNAFGSAATTAPAFGGFGGAPAAASQPSLFGNTATTGFGATAPFGSASPFGGASSAATFSFSSSPATFGAASAPATSLFGPAPVSSPFGGTTSTLGAVGSPFNAASSAAAFGTNTFGAFGTTAAKPANPFGGATASPFGSTVPAATGTSLFSTSPFNFNSSQPASSPSIFGNTAAGNTMSFAPNFFGTQPAAPAAGGSIFGAAGTAPSAPAQPPTVAQPAYGNFGTLPAMPEVKVGITTRVSRNASISSGKASPLLSLRSTPLRYGASVRVRMEQPTGLGGGVTSAGSLSMSSDLLAPVPGGIGSSAAAAAAAAAGGTGLLPLRQNPHRLFLAVPPPSTEASGGASFLTPAQPPSSRRAATPDGAAGTSGVQGDDMRHMDAAAAETPDGGRAGAAANGYGSVYAGAGSGAAIAPAGPSVTQAAANRSNATVFQDSQASEPYMPRLGRLVSEGYSFSPNVDELRMLHRQNPENLAAVSNFTITREGVGKIRWVAPVDVRALTLEKIVSITYGQVAVYDDNVKPPMGEGLNKPAEITLYGIYRKDKETGAYIKEGPRGQAYEKKLRQVCASTGAKFLLYKLDGGVWKFEVEHFSRYGLIFEDDDDDDDEMQEGVGEADAAVRVPGEDQRVPMVGRDPACSEDSELAPSLGARWAQRQQGAGRPQAGGSDATGTMGAGRDHDMSEAGANPRPGEDIMADVEEQDGRLGGLETAGREGPTGMPTQPLQHALPASLAQDPVRVSALREAFFGSTTGVRGYQLGQPQPQLVILPGLAGGGLQLPAARGVGGAGAVATAGRGHGGKAAAAAAAAAATATTAWRRPAAALAPGAAAALLAREELLLAAPDGAAGGGGGSGDGSGVASFPMSLALARPGMGLVPLGDDASTAVVALPQQEMRTAQSFTDAGLALGRSFRVGWGPDGRLATRGGERDGPGPIITADGSARFEVKIARVRVEGEGASYGSGGGLEDVEELEALRERLRGGLTVHLANHAKVEVPGQAPYFAPNIDSSNLKVIAEAHMDICQRQLQQLLSSDTVDADAHHPDAPRLRHEMETWQLMEVLFSKIEGEVADDDSGGEESPPGGAQLAIQAAAGSGSPDARGNGSAAQMVLSTPIATPLPTAAAAFAGTPQDQGMDDESGVRSAEAAAVHTFSEPMRTGTTPEGKDHDLGTLRAFLQRRACLSTWLQRQAKRRVKEDLNTAGSPAQVALQLLAAHQLAAATGAAVAAGDPRLAMLIARAGSRDSARTELDAQLAIWQQEDFLEHIAPERLATYQLLAGKVLETQRFLHLDWRRLLGLYLWYGVSNLKSPIAAVSCYLTDRQIEPDIVPHPAPYYLEGLQPSATGAAASSSAAAWGATDVQWELLQLWATTPAAAMADALAMGYVETVQNVQATAQRALASWLTSGGCSRLLRCAGYSSNALEHSLAWYLMTVLQAIGVLPKAGEAPDTSYDHDLLAVSLEFISQLQLTGGMCEWAVFVALTIPDYPETGPLVREKVLRELLTLTVPEWEGDSFRKDFFANTLQIPESLLAEAQATWAHYTRDEDKFCEALLAAGEYADAHETLVDHVGPALFLNGAWEQLQKLTDAIKLQAAMDLKGWNLGGGLYDRYLKLFGGQLKGETAEMPEMLGDVNRVAQLLEFARNIQAARLSLRVESPYPSHLGEFNVDAERLRLRRRLVLDRMSARVHRELMAAGTLPPAGACGTTAGDLENRIAALASGVTLQSGLQLGSIAVAVAEFGSRVACTS</sequence>
<keyword evidence="9" id="KW-0539">Nucleus</keyword>
<evidence type="ECO:0000256" key="10">
    <source>
        <dbReference type="SAM" id="MobiDB-lite"/>
    </source>
</evidence>
<evidence type="ECO:0000259" key="11">
    <source>
        <dbReference type="PROSITE" id="PS51434"/>
    </source>
</evidence>
<accession>A0ABQ5S821</accession>